<reference evidence="14" key="1">
    <citation type="submission" date="2020-06" db="EMBL/GenBank/DDBJ databases">
        <title>WGS assembly of Ceratodon purpureus strain R40.</title>
        <authorList>
            <person name="Carey S.B."/>
            <person name="Jenkins J."/>
            <person name="Shu S."/>
            <person name="Lovell J.T."/>
            <person name="Sreedasyam A."/>
            <person name="Maumus F."/>
            <person name="Tiley G.P."/>
            <person name="Fernandez-Pozo N."/>
            <person name="Barry K."/>
            <person name="Chen C."/>
            <person name="Wang M."/>
            <person name="Lipzen A."/>
            <person name="Daum C."/>
            <person name="Saski C.A."/>
            <person name="Payton A.C."/>
            <person name="Mcbreen J.C."/>
            <person name="Conrad R.E."/>
            <person name="Kollar L.M."/>
            <person name="Olsson S."/>
            <person name="Huttunen S."/>
            <person name="Landis J.B."/>
            <person name="Wickett N.J."/>
            <person name="Johnson M.G."/>
            <person name="Rensing S.A."/>
            <person name="Grimwood J."/>
            <person name="Schmutz J."/>
            <person name="Mcdaniel S.F."/>
        </authorList>
    </citation>
    <scope>NUCLEOTIDE SEQUENCE</scope>
    <source>
        <strain evidence="14">R40</strain>
    </source>
</reference>
<dbReference type="PROSITE" id="PS51746">
    <property type="entry name" value="PPM_2"/>
    <property type="match status" value="1"/>
</dbReference>
<accession>A0A8T0HZ24</accession>
<dbReference type="InterPro" id="IPR001932">
    <property type="entry name" value="PPM-type_phosphatase-like_dom"/>
</dbReference>
<dbReference type="EC" id="3.1.3.16" evidence="4"/>
<protein>
    <recommendedName>
        <fullName evidence="4">protein-serine/threonine phosphatase</fullName>
        <ecNumber evidence="4">3.1.3.16</ecNumber>
    </recommendedName>
</protein>
<keyword evidence="15" id="KW-1185">Reference proteome</keyword>
<gene>
    <name evidence="14" type="ORF">KC19_5G014500</name>
</gene>
<keyword evidence="5" id="KW-0479">Metal-binding</keyword>
<dbReference type="Gene3D" id="3.60.40.10">
    <property type="entry name" value="PPM-type phosphatase domain"/>
    <property type="match status" value="1"/>
</dbReference>
<keyword evidence="9" id="KW-0464">Manganese</keyword>
<dbReference type="EMBL" id="CM026425">
    <property type="protein sequence ID" value="KAG0575588.1"/>
    <property type="molecule type" value="Genomic_DNA"/>
</dbReference>
<proteinExistence type="inferred from homology"/>
<evidence type="ECO:0000256" key="6">
    <source>
        <dbReference type="ARBA" id="ARBA00022801"/>
    </source>
</evidence>
<evidence type="ECO:0000256" key="5">
    <source>
        <dbReference type="ARBA" id="ARBA00022723"/>
    </source>
</evidence>
<comment type="cofactor">
    <cofactor evidence="2">
        <name>Mg(2+)</name>
        <dbReference type="ChEBI" id="CHEBI:18420"/>
    </cofactor>
</comment>
<dbReference type="Proteomes" id="UP000822688">
    <property type="component" value="Chromosome 5"/>
</dbReference>
<feature type="domain" description="PPM-type phosphatase" evidence="13">
    <location>
        <begin position="87"/>
        <end position="339"/>
    </location>
</feature>
<dbReference type="AlphaFoldDB" id="A0A8T0HZ24"/>
<evidence type="ECO:0000259" key="13">
    <source>
        <dbReference type="PROSITE" id="PS51746"/>
    </source>
</evidence>
<evidence type="ECO:0000256" key="9">
    <source>
        <dbReference type="ARBA" id="ARBA00023211"/>
    </source>
</evidence>
<comment type="catalytic activity">
    <reaction evidence="11">
        <text>O-phospho-L-threonyl-[protein] + H2O = L-threonyl-[protein] + phosphate</text>
        <dbReference type="Rhea" id="RHEA:47004"/>
        <dbReference type="Rhea" id="RHEA-COMP:11060"/>
        <dbReference type="Rhea" id="RHEA-COMP:11605"/>
        <dbReference type="ChEBI" id="CHEBI:15377"/>
        <dbReference type="ChEBI" id="CHEBI:30013"/>
        <dbReference type="ChEBI" id="CHEBI:43474"/>
        <dbReference type="ChEBI" id="CHEBI:61977"/>
        <dbReference type="EC" id="3.1.3.16"/>
    </reaction>
</comment>
<dbReference type="SUPFAM" id="SSF81606">
    <property type="entry name" value="PP2C-like"/>
    <property type="match status" value="1"/>
</dbReference>
<feature type="region of interest" description="Disordered" evidence="12">
    <location>
        <begin position="1"/>
        <end position="36"/>
    </location>
</feature>
<evidence type="ECO:0000256" key="10">
    <source>
        <dbReference type="ARBA" id="ARBA00047761"/>
    </source>
</evidence>
<dbReference type="Pfam" id="PF00481">
    <property type="entry name" value="PP2C"/>
    <property type="match status" value="1"/>
</dbReference>
<evidence type="ECO:0000256" key="11">
    <source>
        <dbReference type="ARBA" id="ARBA00048336"/>
    </source>
</evidence>
<keyword evidence="6" id="KW-0378">Hydrolase</keyword>
<dbReference type="GO" id="GO:0046872">
    <property type="term" value="F:metal ion binding"/>
    <property type="evidence" value="ECO:0007669"/>
    <property type="project" value="UniProtKB-KW"/>
</dbReference>
<dbReference type="InterPro" id="IPR036457">
    <property type="entry name" value="PPM-type-like_dom_sf"/>
</dbReference>
<dbReference type="InterPro" id="IPR015655">
    <property type="entry name" value="PP2C"/>
</dbReference>
<keyword evidence="7" id="KW-0460">Magnesium</keyword>
<name>A0A8T0HZ24_CERPU</name>
<dbReference type="FunFam" id="3.60.40.10:FF:000010">
    <property type="entry name" value="Probable protein phosphatase 2C 39"/>
    <property type="match status" value="1"/>
</dbReference>
<dbReference type="CDD" id="cd00143">
    <property type="entry name" value="PP2Cc"/>
    <property type="match status" value="1"/>
</dbReference>
<evidence type="ECO:0000313" key="14">
    <source>
        <dbReference type="EMBL" id="KAG0575588.1"/>
    </source>
</evidence>
<evidence type="ECO:0000256" key="2">
    <source>
        <dbReference type="ARBA" id="ARBA00001946"/>
    </source>
</evidence>
<dbReference type="GO" id="GO:0004722">
    <property type="term" value="F:protein serine/threonine phosphatase activity"/>
    <property type="evidence" value="ECO:0007669"/>
    <property type="project" value="UniProtKB-EC"/>
</dbReference>
<comment type="caution">
    <text evidence="14">The sequence shown here is derived from an EMBL/GenBank/DDBJ whole genome shotgun (WGS) entry which is preliminary data.</text>
</comment>
<comment type="similarity">
    <text evidence="3">Belongs to the PP2C family.</text>
</comment>
<sequence>MDDSAFDEFLQTPILGRRKSTKTKEEEEEEEEDVEQGKLINNAAIVQVPVVPHQAVSRKGEGASTTTSLREANYGGGRSQLLHPQLEWGYCLLQGLEGRDMEDLHVAQVRTINDQEVAFFGVFDSHKGDAAARYLQEHLFDAIVSELEGGVWSDPAGATRDAYLATDGHILDAVDKGGSTAVTAMVCDNGGRVVVVVANVGDSRAVMSKAGKAVQLSVDHDPGRPTERASVEARGGHVTHLPGDQWRVDGQLALARVFGDKALKEHMSAKPDVVEVTVDLGCEFLVLGSNGLFSLFDNQEVVDRVRASNDDPVTAAHELVLEARRRYGEDDISCIVIMFREM</sequence>
<evidence type="ECO:0000256" key="7">
    <source>
        <dbReference type="ARBA" id="ARBA00022842"/>
    </source>
</evidence>
<keyword evidence="8" id="KW-0904">Protein phosphatase</keyword>
<evidence type="ECO:0000256" key="8">
    <source>
        <dbReference type="ARBA" id="ARBA00022912"/>
    </source>
</evidence>
<evidence type="ECO:0000256" key="4">
    <source>
        <dbReference type="ARBA" id="ARBA00013081"/>
    </source>
</evidence>
<evidence type="ECO:0000256" key="3">
    <source>
        <dbReference type="ARBA" id="ARBA00006702"/>
    </source>
</evidence>
<dbReference type="PANTHER" id="PTHR47992">
    <property type="entry name" value="PROTEIN PHOSPHATASE"/>
    <property type="match status" value="1"/>
</dbReference>
<evidence type="ECO:0000256" key="12">
    <source>
        <dbReference type="SAM" id="MobiDB-lite"/>
    </source>
</evidence>
<dbReference type="SMART" id="SM00332">
    <property type="entry name" value="PP2Cc"/>
    <property type="match status" value="1"/>
</dbReference>
<evidence type="ECO:0000313" key="15">
    <source>
        <dbReference type="Proteomes" id="UP000822688"/>
    </source>
</evidence>
<organism evidence="14 15">
    <name type="scientific">Ceratodon purpureus</name>
    <name type="common">Fire moss</name>
    <name type="synonym">Dicranum purpureum</name>
    <dbReference type="NCBI Taxonomy" id="3225"/>
    <lineage>
        <taxon>Eukaryota</taxon>
        <taxon>Viridiplantae</taxon>
        <taxon>Streptophyta</taxon>
        <taxon>Embryophyta</taxon>
        <taxon>Bryophyta</taxon>
        <taxon>Bryophytina</taxon>
        <taxon>Bryopsida</taxon>
        <taxon>Dicranidae</taxon>
        <taxon>Pseudoditrichales</taxon>
        <taxon>Ditrichaceae</taxon>
        <taxon>Ceratodon</taxon>
    </lineage>
</organism>
<comment type="cofactor">
    <cofactor evidence="1">
        <name>Mn(2+)</name>
        <dbReference type="ChEBI" id="CHEBI:29035"/>
    </cofactor>
</comment>
<comment type="catalytic activity">
    <reaction evidence="10">
        <text>O-phospho-L-seryl-[protein] + H2O = L-seryl-[protein] + phosphate</text>
        <dbReference type="Rhea" id="RHEA:20629"/>
        <dbReference type="Rhea" id="RHEA-COMP:9863"/>
        <dbReference type="Rhea" id="RHEA-COMP:11604"/>
        <dbReference type="ChEBI" id="CHEBI:15377"/>
        <dbReference type="ChEBI" id="CHEBI:29999"/>
        <dbReference type="ChEBI" id="CHEBI:43474"/>
        <dbReference type="ChEBI" id="CHEBI:83421"/>
        <dbReference type="EC" id="3.1.3.16"/>
    </reaction>
</comment>
<evidence type="ECO:0000256" key="1">
    <source>
        <dbReference type="ARBA" id="ARBA00001936"/>
    </source>
</evidence>